<dbReference type="InterPro" id="IPR007267">
    <property type="entry name" value="GtrA_DPMS_TM"/>
</dbReference>
<gene>
    <name evidence="9" type="ORF">D641_0106610</name>
</gene>
<dbReference type="Proteomes" id="UP000019754">
    <property type="component" value="Unassembled WGS sequence"/>
</dbReference>
<dbReference type="PANTHER" id="PTHR38459:SF1">
    <property type="entry name" value="PROPHAGE BACTOPRENOL-LINKED GLUCOSE TRANSLOCASE HOMOLOG"/>
    <property type="match status" value="1"/>
</dbReference>
<evidence type="ECO:0000256" key="3">
    <source>
        <dbReference type="ARBA" id="ARBA00022692"/>
    </source>
</evidence>
<evidence type="ECO:0000256" key="5">
    <source>
        <dbReference type="ARBA" id="ARBA00023136"/>
    </source>
</evidence>
<feature type="compositionally biased region" description="Basic and acidic residues" evidence="6">
    <location>
        <begin position="21"/>
        <end position="38"/>
    </location>
</feature>
<name>A0A022KZC7_9MICO</name>
<dbReference type="AlphaFoldDB" id="A0A022KZC7"/>
<evidence type="ECO:0000256" key="6">
    <source>
        <dbReference type="SAM" id="MobiDB-lite"/>
    </source>
</evidence>
<dbReference type="GO" id="GO:0000271">
    <property type="term" value="P:polysaccharide biosynthetic process"/>
    <property type="evidence" value="ECO:0007669"/>
    <property type="project" value="InterPro"/>
</dbReference>
<dbReference type="PANTHER" id="PTHR38459">
    <property type="entry name" value="PROPHAGE BACTOPRENOL-LINKED GLUCOSE TRANSLOCASE HOMOLOG"/>
    <property type="match status" value="1"/>
</dbReference>
<keyword evidence="10" id="KW-1185">Reference proteome</keyword>
<evidence type="ECO:0000313" key="10">
    <source>
        <dbReference type="Proteomes" id="UP000019754"/>
    </source>
</evidence>
<dbReference type="STRING" id="1249481.D641_0106610"/>
<reference evidence="9 10" key="1">
    <citation type="journal article" date="2013" name="Genome Announc.">
        <title>Draft genome sequence of an Actinobacterium, Brachybacterium muris strain UCD-AY4.</title>
        <authorList>
            <person name="Lo J.R."/>
            <person name="Lang J.M."/>
            <person name="Darling A.E."/>
            <person name="Eisen J.A."/>
            <person name="Coil D.A."/>
        </authorList>
    </citation>
    <scope>NUCLEOTIDE SEQUENCE [LARGE SCALE GENOMIC DNA]</scope>
    <source>
        <strain evidence="9 10">UCD-AY4</strain>
    </source>
</reference>
<dbReference type="Pfam" id="PF04138">
    <property type="entry name" value="GtrA_DPMS_TM"/>
    <property type="match status" value="1"/>
</dbReference>
<dbReference type="EMBL" id="AORC01000006">
    <property type="protein sequence ID" value="EYT50019.1"/>
    <property type="molecule type" value="Genomic_DNA"/>
</dbReference>
<evidence type="ECO:0000256" key="2">
    <source>
        <dbReference type="ARBA" id="ARBA00009399"/>
    </source>
</evidence>
<keyword evidence="3 7" id="KW-0812">Transmembrane</keyword>
<evidence type="ECO:0000256" key="1">
    <source>
        <dbReference type="ARBA" id="ARBA00004141"/>
    </source>
</evidence>
<organism evidence="9 10">
    <name type="scientific">Brachybacterium muris UCD-AY4</name>
    <dbReference type="NCBI Taxonomy" id="1249481"/>
    <lineage>
        <taxon>Bacteria</taxon>
        <taxon>Bacillati</taxon>
        <taxon>Actinomycetota</taxon>
        <taxon>Actinomycetes</taxon>
        <taxon>Micrococcales</taxon>
        <taxon>Dermabacteraceae</taxon>
        <taxon>Brachybacterium</taxon>
    </lineage>
</organism>
<keyword evidence="4 7" id="KW-1133">Transmembrane helix</keyword>
<evidence type="ECO:0000313" key="9">
    <source>
        <dbReference type="EMBL" id="EYT50019.1"/>
    </source>
</evidence>
<feature type="transmembrane region" description="Helical" evidence="7">
    <location>
        <begin position="88"/>
        <end position="109"/>
    </location>
</feature>
<keyword evidence="5 7" id="KW-0472">Membrane</keyword>
<comment type="subcellular location">
    <subcellularLocation>
        <location evidence="1">Membrane</location>
        <topology evidence="1">Multi-pass membrane protein</topology>
    </subcellularLocation>
</comment>
<sequence>MSSPDAVTADAAGTSPRSAVRHADGRTGRHDGRADSDAAPHAPSPSGSPSPADTSPPSDTPSPTGTSPRPTSRTTSLAAEHLRPTLKFLAVGGAVFLFDAAMYNLLVFWDPGSGWGHGLMHSNPLTAKLLTIAVASCLTYLGNRLWTFGDRPRPRTARSIALFILVNVIAAGLQLGCLGFSRYVLGLDSVLADNISGTFIGQIVSTSFRYVTYGRFVFPKER</sequence>
<dbReference type="GO" id="GO:0005886">
    <property type="term" value="C:plasma membrane"/>
    <property type="evidence" value="ECO:0007669"/>
    <property type="project" value="TreeGrafter"/>
</dbReference>
<comment type="similarity">
    <text evidence="2">Belongs to the GtrA family.</text>
</comment>
<dbReference type="InterPro" id="IPR051401">
    <property type="entry name" value="GtrA_CellWall_Glycosyl"/>
</dbReference>
<dbReference type="HOGENOM" id="CLU_083873_0_2_11"/>
<proteinExistence type="inferred from homology"/>
<evidence type="ECO:0000256" key="7">
    <source>
        <dbReference type="SAM" id="Phobius"/>
    </source>
</evidence>
<accession>A0A022KZC7</accession>
<protein>
    <recommendedName>
        <fullName evidence="8">GtrA/DPMS transmembrane domain-containing protein</fullName>
    </recommendedName>
</protein>
<feature type="transmembrane region" description="Helical" evidence="7">
    <location>
        <begin position="129"/>
        <end position="148"/>
    </location>
</feature>
<evidence type="ECO:0000259" key="8">
    <source>
        <dbReference type="Pfam" id="PF04138"/>
    </source>
</evidence>
<evidence type="ECO:0000256" key="4">
    <source>
        <dbReference type="ARBA" id="ARBA00022989"/>
    </source>
</evidence>
<comment type="caution">
    <text evidence="9">The sequence shown here is derived from an EMBL/GenBank/DDBJ whole genome shotgun (WGS) entry which is preliminary data.</text>
</comment>
<feature type="compositionally biased region" description="Low complexity" evidence="6">
    <location>
        <begin position="49"/>
        <end position="76"/>
    </location>
</feature>
<dbReference type="RefSeq" id="WP_017823025.1">
    <property type="nucleotide sequence ID" value="NZ_AORC01000006.1"/>
</dbReference>
<feature type="region of interest" description="Disordered" evidence="6">
    <location>
        <begin position="1"/>
        <end position="76"/>
    </location>
</feature>
<feature type="domain" description="GtrA/DPMS transmembrane" evidence="8">
    <location>
        <begin position="87"/>
        <end position="218"/>
    </location>
</feature>
<feature type="transmembrane region" description="Helical" evidence="7">
    <location>
        <begin position="160"/>
        <end position="181"/>
    </location>
</feature>